<accession>A0AAV6Y8W8</accession>
<dbReference type="Pfam" id="PF08243">
    <property type="entry name" value="SPT2"/>
    <property type="match status" value="1"/>
</dbReference>
<evidence type="ECO:0000256" key="1">
    <source>
        <dbReference type="ARBA" id="ARBA00006461"/>
    </source>
</evidence>
<evidence type="ECO:0000256" key="2">
    <source>
        <dbReference type="ARBA" id="ARBA00023054"/>
    </source>
</evidence>
<dbReference type="PANTHER" id="PTHR22691">
    <property type="entry name" value="YEAST SPT2-RELATED"/>
    <property type="match status" value="1"/>
</dbReference>
<dbReference type="AlphaFoldDB" id="A0AAV6Y8W8"/>
<dbReference type="Proteomes" id="UP000826271">
    <property type="component" value="Unassembled WGS sequence"/>
</dbReference>
<name>A0AAV6Y8W8_9LAMI</name>
<evidence type="ECO:0000313" key="4">
    <source>
        <dbReference type="Proteomes" id="UP000826271"/>
    </source>
</evidence>
<dbReference type="GO" id="GO:0006360">
    <property type="term" value="P:transcription by RNA polymerase I"/>
    <property type="evidence" value="ECO:0007669"/>
    <property type="project" value="TreeGrafter"/>
</dbReference>
<dbReference type="EMBL" id="WHWC01000001">
    <property type="protein sequence ID" value="KAG8390200.1"/>
    <property type="molecule type" value="Genomic_DNA"/>
</dbReference>
<gene>
    <name evidence="3" type="ORF">BUALT_Bualt01G0058800</name>
</gene>
<dbReference type="GO" id="GO:0003677">
    <property type="term" value="F:DNA binding"/>
    <property type="evidence" value="ECO:0007669"/>
    <property type="project" value="TreeGrafter"/>
</dbReference>
<organism evidence="3 4">
    <name type="scientific">Buddleja alternifolia</name>
    <dbReference type="NCBI Taxonomy" id="168488"/>
    <lineage>
        <taxon>Eukaryota</taxon>
        <taxon>Viridiplantae</taxon>
        <taxon>Streptophyta</taxon>
        <taxon>Embryophyta</taxon>
        <taxon>Tracheophyta</taxon>
        <taxon>Spermatophyta</taxon>
        <taxon>Magnoliopsida</taxon>
        <taxon>eudicotyledons</taxon>
        <taxon>Gunneridae</taxon>
        <taxon>Pentapetalae</taxon>
        <taxon>asterids</taxon>
        <taxon>lamiids</taxon>
        <taxon>Lamiales</taxon>
        <taxon>Scrophulariaceae</taxon>
        <taxon>Buddlejeae</taxon>
        <taxon>Buddleja</taxon>
    </lineage>
</organism>
<evidence type="ECO:0000313" key="3">
    <source>
        <dbReference type="EMBL" id="KAG8390200.1"/>
    </source>
</evidence>
<sequence length="322" mass="37176">MDCLALRQKLKEKYRARLRKEAGGGAVIPARKENADNYGNFFGPSEIGFADRVVQELKLWSGNPTLADKIFKTDGDYDLEISLKSMEKREKVEWLKESRDYSFLSSENEISGKKSVSGQEVPKKNCFTKDGKNSRVSDGMKEKKCNAKTLESTKKTTAKEVRDSKKTYDFNYLMKGKYSKTVNKVSHGRKHVSYVKSKKPYEHMKKSCKEDSVIKQKATTAGRLPQSQQKNINPDEEWGIKRKQEQLKKEYDGMDANSIVRILFEYDPTEYSSDDEDDLNMVTSFADIQKEERRSAKIAKKEDDEELIRKIVQEQSKKLKRI</sequence>
<dbReference type="GO" id="GO:0006334">
    <property type="term" value="P:nucleosome assembly"/>
    <property type="evidence" value="ECO:0007669"/>
    <property type="project" value="TreeGrafter"/>
</dbReference>
<dbReference type="SMART" id="SM00784">
    <property type="entry name" value="SPT2"/>
    <property type="match status" value="1"/>
</dbReference>
<comment type="caution">
    <text evidence="3">The sequence shown here is derived from an EMBL/GenBank/DDBJ whole genome shotgun (WGS) entry which is preliminary data.</text>
</comment>
<proteinExistence type="inferred from homology"/>
<keyword evidence="2" id="KW-0175">Coiled coil</keyword>
<dbReference type="GO" id="GO:0005730">
    <property type="term" value="C:nucleolus"/>
    <property type="evidence" value="ECO:0007669"/>
    <property type="project" value="TreeGrafter"/>
</dbReference>
<dbReference type="InterPro" id="IPR013256">
    <property type="entry name" value="Chromatin_SPT2"/>
</dbReference>
<reference evidence="3" key="1">
    <citation type="submission" date="2019-10" db="EMBL/GenBank/DDBJ databases">
        <authorList>
            <person name="Zhang R."/>
            <person name="Pan Y."/>
            <person name="Wang J."/>
            <person name="Ma R."/>
            <person name="Yu S."/>
        </authorList>
    </citation>
    <scope>NUCLEOTIDE SEQUENCE</scope>
    <source>
        <strain evidence="3">LA-IB0</strain>
        <tissue evidence="3">Leaf</tissue>
    </source>
</reference>
<keyword evidence="4" id="KW-1185">Reference proteome</keyword>
<evidence type="ECO:0008006" key="5">
    <source>
        <dbReference type="Google" id="ProtNLM"/>
    </source>
</evidence>
<dbReference type="GO" id="GO:0042393">
    <property type="term" value="F:histone binding"/>
    <property type="evidence" value="ECO:0007669"/>
    <property type="project" value="TreeGrafter"/>
</dbReference>
<dbReference type="PANTHER" id="PTHR22691:SF8">
    <property type="entry name" value="PROTEIN SPT2 HOMOLOG"/>
    <property type="match status" value="1"/>
</dbReference>
<comment type="similarity">
    <text evidence="1">Belongs to the SPT2 family.</text>
</comment>
<protein>
    <recommendedName>
        <fullName evidence="5">Protein SPT2 homolog</fullName>
    </recommendedName>
</protein>